<dbReference type="EMBL" id="JACOOI010000078">
    <property type="protein sequence ID" value="MBC5646674.1"/>
    <property type="molecule type" value="Genomic_DNA"/>
</dbReference>
<dbReference type="InterPro" id="IPR013325">
    <property type="entry name" value="RNA_pol_sigma_r2"/>
</dbReference>
<dbReference type="Gene3D" id="1.10.10.10">
    <property type="entry name" value="Winged helix-like DNA-binding domain superfamily/Winged helix DNA-binding domain"/>
    <property type="match status" value="1"/>
</dbReference>
<proteinExistence type="predicted"/>
<sequence>MKQSNIELFNMYILPEKDFIWRVCRKYARSLNQCQEYYNEALYIAFIGVHTYKTDYSIRVWLYVIIRRSINKLSIREAQRPKHENFSDIENLSTSLLALDCNTYIGSDYNQFNYTDDLITALEMIRPASKEAILLQQSGFTIKEISKKLFENGLLKNQNLNTVKFVLFAGKHRLREILNRDGKLISTPINVLTNNLSN</sequence>
<comment type="caution">
    <text evidence="1">The sequence shown here is derived from an EMBL/GenBank/DDBJ whole genome shotgun (WGS) entry which is preliminary data.</text>
</comment>
<protein>
    <recommendedName>
        <fullName evidence="3">Sigma-70 family RNA polymerase sigma factor</fullName>
    </recommendedName>
</protein>
<gene>
    <name evidence="1" type="ORF">H8S77_27880</name>
</gene>
<dbReference type="Gene3D" id="1.10.1740.10">
    <property type="match status" value="1"/>
</dbReference>
<name>A0ABR7EC96_9BACT</name>
<keyword evidence="2" id="KW-1185">Reference proteome</keyword>
<evidence type="ECO:0000313" key="1">
    <source>
        <dbReference type="EMBL" id="MBC5646674.1"/>
    </source>
</evidence>
<reference evidence="1 2" key="1">
    <citation type="submission" date="2020-08" db="EMBL/GenBank/DDBJ databases">
        <title>Genome public.</title>
        <authorList>
            <person name="Liu C."/>
            <person name="Sun Q."/>
        </authorList>
    </citation>
    <scope>NUCLEOTIDE SEQUENCE [LARGE SCALE GENOMIC DNA]</scope>
    <source>
        <strain evidence="1 2">BX2</strain>
    </source>
</reference>
<evidence type="ECO:0000313" key="2">
    <source>
        <dbReference type="Proteomes" id="UP000644010"/>
    </source>
</evidence>
<dbReference type="SUPFAM" id="SSF88946">
    <property type="entry name" value="Sigma2 domain of RNA polymerase sigma factors"/>
    <property type="match status" value="1"/>
</dbReference>
<dbReference type="InterPro" id="IPR036388">
    <property type="entry name" value="WH-like_DNA-bd_sf"/>
</dbReference>
<dbReference type="RefSeq" id="WP_186962088.1">
    <property type="nucleotide sequence ID" value="NZ_JACOOI010000078.1"/>
</dbReference>
<dbReference type="Proteomes" id="UP000644010">
    <property type="component" value="Unassembled WGS sequence"/>
</dbReference>
<evidence type="ECO:0008006" key="3">
    <source>
        <dbReference type="Google" id="ProtNLM"/>
    </source>
</evidence>
<organism evidence="1 2">
    <name type="scientific">Parabacteroides segnis</name>
    <dbReference type="NCBI Taxonomy" id="2763058"/>
    <lineage>
        <taxon>Bacteria</taxon>
        <taxon>Pseudomonadati</taxon>
        <taxon>Bacteroidota</taxon>
        <taxon>Bacteroidia</taxon>
        <taxon>Bacteroidales</taxon>
        <taxon>Tannerellaceae</taxon>
        <taxon>Parabacteroides</taxon>
    </lineage>
</organism>
<accession>A0ABR7EC96</accession>